<proteinExistence type="predicted"/>
<evidence type="ECO:0000313" key="2">
    <source>
        <dbReference type="Proteomes" id="UP000467327"/>
    </source>
</evidence>
<dbReference type="Proteomes" id="UP000467327">
    <property type="component" value="Chromosome"/>
</dbReference>
<reference evidence="1 2" key="1">
    <citation type="journal article" date="2019" name="Emerg. Microbes Infect.">
        <title>Comprehensive subspecies identification of 175 nontuberculous mycobacteria species based on 7547 genomic profiles.</title>
        <authorList>
            <person name="Matsumoto Y."/>
            <person name="Kinjo T."/>
            <person name="Motooka D."/>
            <person name="Nabeya D."/>
            <person name="Jung N."/>
            <person name="Uechi K."/>
            <person name="Horii T."/>
            <person name="Iida T."/>
            <person name="Fujita J."/>
            <person name="Nakamura S."/>
        </authorList>
    </citation>
    <scope>NUCLEOTIDE SEQUENCE [LARGE SCALE GENOMIC DNA]</scope>
    <source>
        <strain evidence="1 2">JCM 6376</strain>
    </source>
</reference>
<organism evidence="1 2">
    <name type="scientific">Mycolicibacterium aichiense</name>
    <dbReference type="NCBI Taxonomy" id="1799"/>
    <lineage>
        <taxon>Bacteria</taxon>
        <taxon>Bacillati</taxon>
        <taxon>Actinomycetota</taxon>
        <taxon>Actinomycetes</taxon>
        <taxon>Mycobacteriales</taxon>
        <taxon>Mycobacteriaceae</taxon>
        <taxon>Mycolicibacterium</taxon>
    </lineage>
</organism>
<dbReference type="EMBL" id="AP022561">
    <property type="protein sequence ID" value="BBX09477.1"/>
    <property type="molecule type" value="Genomic_DNA"/>
</dbReference>
<dbReference type="AlphaFoldDB" id="A0AAD1HPU5"/>
<keyword evidence="2" id="KW-1185">Reference proteome</keyword>
<accession>A0AAD1HPU5</accession>
<name>A0AAD1HPU5_9MYCO</name>
<protein>
    <recommendedName>
        <fullName evidence="3">ParB-like nuclease domain protein</fullName>
    </recommendedName>
</protein>
<sequence>MTAMLTRTEYVTMTLEEVSQLRAGDVDAYGGNDSVSVADSGPHLAEYYETTPRYNYRGGVCGMFWDKVQEVVDILLVSHEWPFEPLTVGGDTLYDGHHRANAAIIANWDKPIPVEPW</sequence>
<evidence type="ECO:0000313" key="1">
    <source>
        <dbReference type="EMBL" id="BBX09477.1"/>
    </source>
</evidence>
<dbReference type="KEGG" id="maic:MAIC_42800"/>
<gene>
    <name evidence="1" type="ORF">MAIC_42800</name>
</gene>
<evidence type="ECO:0008006" key="3">
    <source>
        <dbReference type="Google" id="ProtNLM"/>
    </source>
</evidence>